<comment type="similarity">
    <text evidence="3">Belongs to the paxB family.</text>
</comment>
<evidence type="ECO:0000256" key="4">
    <source>
        <dbReference type="ARBA" id="ARBA00022692"/>
    </source>
</evidence>
<feature type="transmembrane region" description="Helical" evidence="7">
    <location>
        <begin position="214"/>
        <end position="237"/>
    </location>
</feature>
<dbReference type="Proteomes" id="UP001303473">
    <property type="component" value="Unassembled WGS sequence"/>
</dbReference>
<dbReference type="PANTHER" id="PTHR42038:SF2">
    <property type="entry name" value="TERPENE CYCLASE AUSL"/>
    <property type="match status" value="1"/>
</dbReference>
<feature type="transmembrane region" description="Helical" evidence="7">
    <location>
        <begin position="151"/>
        <end position="171"/>
    </location>
</feature>
<evidence type="ECO:0000313" key="9">
    <source>
        <dbReference type="Proteomes" id="UP001303473"/>
    </source>
</evidence>
<organism evidence="8 9">
    <name type="scientific">Diplogelasinospora grovesii</name>
    <dbReference type="NCBI Taxonomy" id="303347"/>
    <lineage>
        <taxon>Eukaryota</taxon>
        <taxon>Fungi</taxon>
        <taxon>Dikarya</taxon>
        <taxon>Ascomycota</taxon>
        <taxon>Pezizomycotina</taxon>
        <taxon>Sordariomycetes</taxon>
        <taxon>Sordariomycetidae</taxon>
        <taxon>Sordariales</taxon>
        <taxon>Diplogelasinosporaceae</taxon>
        <taxon>Diplogelasinospora</taxon>
    </lineage>
</organism>
<keyword evidence="6 7" id="KW-0472">Membrane</keyword>
<comment type="subcellular location">
    <subcellularLocation>
        <location evidence="1">Membrane</location>
        <topology evidence="1">Multi-pass membrane protein</topology>
    </subcellularLocation>
</comment>
<reference evidence="9" key="1">
    <citation type="journal article" date="2023" name="Mol. Phylogenet. Evol.">
        <title>Genome-scale phylogeny and comparative genomics of the fungal order Sordariales.</title>
        <authorList>
            <person name="Hensen N."/>
            <person name="Bonometti L."/>
            <person name="Westerberg I."/>
            <person name="Brannstrom I.O."/>
            <person name="Guillou S."/>
            <person name="Cros-Aarteil S."/>
            <person name="Calhoun S."/>
            <person name="Haridas S."/>
            <person name="Kuo A."/>
            <person name="Mondo S."/>
            <person name="Pangilinan J."/>
            <person name="Riley R."/>
            <person name="LaButti K."/>
            <person name="Andreopoulos B."/>
            <person name="Lipzen A."/>
            <person name="Chen C."/>
            <person name="Yan M."/>
            <person name="Daum C."/>
            <person name="Ng V."/>
            <person name="Clum A."/>
            <person name="Steindorff A."/>
            <person name="Ohm R.A."/>
            <person name="Martin F."/>
            <person name="Silar P."/>
            <person name="Natvig D.O."/>
            <person name="Lalanne C."/>
            <person name="Gautier V."/>
            <person name="Ament-Velasquez S.L."/>
            <person name="Kruys A."/>
            <person name="Hutchinson M.I."/>
            <person name="Powell A.J."/>
            <person name="Barry K."/>
            <person name="Miller A.N."/>
            <person name="Grigoriev I.V."/>
            <person name="Debuchy R."/>
            <person name="Gladieux P."/>
            <person name="Hiltunen Thoren M."/>
            <person name="Johannesson H."/>
        </authorList>
    </citation>
    <scope>NUCLEOTIDE SEQUENCE [LARGE SCALE GENOMIC DNA]</scope>
    <source>
        <strain evidence="9">CBS 340.73</strain>
    </source>
</reference>
<dbReference type="InterPro" id="IPR039020">
    <property type="entry name" value="PaxB-like"/>
</dbReference>
<dbReference type="PANTHER" id="PTHR42038">
    <property type="match status" value="1"/>
</dbReference>
<dbReference type="GO" id="GO:0016020">
    <property type="term" value="C:membrane"/>
    <property type="evidence" value="ECO:0007669"/>
    <property type="project" value="UniProtKB-SubCell"/>
</dbReference>
<comment type="pathway">
    <text evidence="2">Secondary metabolite biosynthesis.</text>
</comment>
<evidence type="ECO:0000256" key="6">
    <source>
        <dbReference type="ARBA" id="ARBA00023136"/>
    </source>
</evidence>
<dbReference type="Pfam" id="PF25129">
    <property type="entry name" value="Pyr4-TMTC"/>
    <property type="match status" value="1"/>
</dbReference>
<keyword evidence="5 7" id="KW-1133">Transmembrane helix</keyword>
<gene>
    <name evidence="8" type="ORF">QBC46DRAFT_381390</name>
</gene>
<feature type="transmembrane region" description="Helical" evidence="7">
    <location>
        <begin position="183"/>
        <end position="202"/>
    </location>
</feature>
<dbReference type="GO" id="GO:0016829">
    <property type="term" value="F:lyase activity"/>
    <property type="evidence" value="ECO:0007669"/>
    <property type="project" value="InterPro"/>
</dbReference>
<dbReference type="EMBL" id="MU853778">
    <property type="protein sequence ID" value="KAK3941964.1"/>
    <property type="molecule type" value="Genomic_DNA"/>
</dbReference>
<feature type="transmembrane region" description="Helical" evidence="7">
    <location>
        <begin position="86"/>
        <end position="104"/>
    </location>
</feature>
<dbReference type="AlphaFoldDB" id="A0AAN6NA37"/>
<sequence length="246" mass="27633">MSSTIGSSFHLPLNAVDRANQPPLHYLWVQDGCIALTGAFWTAAYVLYIRQAYKDRSYGMPVIALCCNFGWELVYGFLYPQSFAETLMFSPWIIIDLVIIYTTVRFGPEQWKHAPLVANNLAIILGVGTVLSFVMHWALVESFPSSDEAAFWSGFGSQLLLGVASVAQLMSRDNTSGHSWSIWLCRALGSLSAVITFRWRYWHYPQDYPAVGSPMAVFIMASFLLADLTYPFVYASITSRQKSKSH</sequence>
<evidence type="ECO:0000256" key="2">
    <source>
        <dbReference type="ARBA" id="ARBA00005179"/>
    </source>
</evidence>
<feature type="transmembrane region" description="Helical" evidence="7">
    <location>
        <begin position="116"/>
        <end position="139"/>
    </location>
</feature>
<keyword evidence="9" id="KW-1185">Reference proteome</keyword>
<evidence type="ECO:0008006" key="10">
    <source>
        <dbReference type="Google" id="ProtNLM"/>
    </source>
</evidence>
<evidence type="ECO:0000313" key="8">
    <source>
        <dbReference type="EMBL" id="KAK3941964.1"/>
    </source>
</evidence>
<evidence type="ECO:0000256" key="7">
    <source>
        <dbReference type="SAM" id="Phobius"/>
    </source>
</evidence>
<feature type="transmembrane region" description="Helical" evidence="7">
    <location>
        <begin position="60"/>
        <end position="80"/>
    </location>
</feature>
<evidence type="ECO:0000256" key="1">
    <source>
        <dbReference type="ARBA" id="ARBA00004141"/>
    </source>
</evidence>
<accession>A0AAN6NA37</accession>
<evidence type="ECO:0000256" key="5">
    <source>
        <dbReference type="ARBA" id="ARBA00022989"/>
    </source>
</evidence>
<keyword evidence="4 7" id="KW-0812">Transmembrane</keyword>
<comment type="caution">
    <text evidence="8">The sequence shown here is derived from an EMBL/GenBank/DDBJ whole genome shotgun (WGS) entry which is preliminary data.</text>
</comment>
<evidence type="ECO:0000256" key="3">
    <source>
        <dbReference type="ARBA" id="ARBA00006757"/>
    </source>
</evidence>
<name>A0AAN6NA37_9PEZI</name>
<protein>
    <recommendedName>
        <fullName evidence="10">Integral membrane protein</fullName>
    </recommendedName>
</protein>
<proteinExistence type="inferred from homology"/>
<feature type="transmembrane region" description="Helical" evidence="7">
    <location>
        <begin position="27"/>
        <end position="48"/>
    </location>
</feature>